<dbReference type="PANTHER" id="PTHR19241">
    <property type="entry name" value="ATP-BINDING CASSETTE TRANSPORTER"/>
    <property type="match status" value="1"/>
</dbReference>
<keyword evidence="5" id="KW-1185">Reference proteome</keyword>
<evidence type="ECO:0000259" key="3">
    <source>
        <dbReference type="Pfam" id="PF19055"/>
    </source>
</evidence>
<dbReference type="Gene3D" id="3.40.50.300">
    <property type="entry name" value="P-loop containing nucleotide triphosphate hydrolases"/>
    <property type="match status" value="1"/>
</dbReference>
<keyword evidence="1" id="KW-0813">Transport</keyword>
<dbReference type="EMBL" id="JBFOLJ010000012">
    <property type="protein sequence ID" value="KAL2488396.1"/>
    <property type="molecule type" value="Genomic_DNA"/>
</dbReference>
<feature type="domain" description="ABC transporter family G" evidence="3">
    <location>
        <begin position="47"/>
        <end position="100"/>
    </location>
</feature>
<gene>
    <name evidence="4" type="ORF">Fot_41688</name>
</gene>
<evidence type="ECO:0000256" key="2">
    <source>
        <dbReference type="ARBA" id="ARBA00023136"/>
    </source>
</evidence>
<name>A0ABD1RJU1_9LAMI</name>
<dbReference type="InterPro" id="IPR027417">
    <property type="entry name" value="P-loop_NTPase"/>
</dbReference>
<sequence>MIVGPTKTLFMDEISTGLDSSTTFQIVKCLQQIVHLIEATILMSLLQPAPETFDLFDDIILLSEGQIVYQDSQEHVVDFFESCGFKCPDRKATADFLQEVIT</sequence>
<dbReference type="AlphaFoldDB" id="A0ABD1RJU1"/>
<organism evidence="4 5">
    <name type="scientific">Forsythia ovata</name>
    <dbReference type="NCBI Taxonomy" id="205694"/>
    <lineage>
        <taxon>Eukaryota</taxon>
        <taxon>Viridiplantae</taxon>
        <taxon>Streptophyta</taxon>
        <taxon>Embryophyta</taxon>
        <taxon>Tracheophyta</taxon>
        <taxon>Spermatophyta</taxon>
        <taxon>Magnoliopsida</taxon>
        <taxon>eudicotyledons</taxon>
        <taxon>Gunneridae</taxon>
        <taxon>Pentapetalae</taxon>
        <taxon>asterids</taxon>
        <taxon>lamiids</taxon>
        <taxon>Lamiales</taxon>
        <taxon>Oleaceae</taxon>
        <taxon>Forsythieae</taxon>
        <taxon>Forsythia</taxon>
    </lineage>
</organism>
<dbReference type="Proteomes" id="UP001604277">
    <property type="component" value="Unassembled WGS sequence"/>
</dbReference>
<dbReference type="Pfam" id="PF19055">
    <property type="entry name" value="ABC2_membrane_7"/>
    <property type="match status" value="1"/>
</dbReference>
<proteinExistence type="predicted"/>
<dbReference type="SUPFAM" id="SSF52540">
    <property type="entry name" value="P-loop containing nucleoside triphosphate hydrolases"/>
    <property type="match status" value="1"/>
</dbReference>
<accession>A0ABD1RJU1</accession>
<comment type="caution">
    <text evidence="4">The sequence shown here is derived from an EMBL/GenBank/DDBJ whole genome shotgun (WGS) entry which is preliminary data.</text>
</comment>
<dbReference type="InterPro" id="IPR043926">
    <property type="entry name" value="ABCG_dom"/>
</dbReference>
<evidence type="ECO:0000313" key="4">
    <source>
        <dbReference type="EMBL" id="KAL2488396.1"/>
    </source>
</evidence>
<evidence type="ECO:0000313" key="5">
    <source>
        <dbReference type="Proteomes" id="UP001604277"/>
    </source>
</evidence>
<keyword evidence="2" id="KW-0472">Membrane</keyword>
<evidence type="ECO:0000256" key="1">
    <source>
        <dbReference type="ARBA" id="ARBA00022448"/>
    </source>
</evidence>
<reference evidence="5" key="1">
    <citation type="submission" date="2024-07" db="EMBL/GenBank/DDBJ databases">
        <title>Two chromosome-level genome assemblies of Korean endemic species Abeliophyllum distichum and Forsythia ovata (Oleaceae).</title>
        <authorList>
            <person name="Jang H."/>
        </authorList>
    </citation>
    <scope>NUCLEOTIDE SEQUENCE [LARGE SCALE GENOMIC DNA]</scope>
</reference>
<protein>
    <submittedName>
        <fullName evidence="4">ABC transporter G family member 35</fullName>
    </submittedName>
</protein>